<dbReference type="GO" id="GO:0046872">
    <property type="term" value="F:metal ion binding"/>
    <property type="evidence" value="ECO:0007669"/>
    <property type="project" value="UniProtKB-KW"/>
</dbReference>
<dbReference type="GO" id="GO:0016811">
    <property type="term" value="F:hydrolase activity, acting on carbon-nitrogen (but not peptide) bonds, in linear amides"/>
    <property type="evidence" value="ECO:0007669"/>
    <property type="project" value="TreeGrafter"/>
</dbReference>
<reference evidence="6 7" key="1">
    <citation type="submission" date="2019-04" db="EMBL/GenBank/DDBJ databases">
        <title>Phreatobacter aquaticus sp. nov.</title>
        <authorList>
            <person name="Choi A."/>
            <person name="Baek K."/>
        </authorList>
    </citation>
    <scope>NUCLEOTIDE SEQUENCE [LARGE SCALE GENOMIC DNA]</scope>
    <source>
        <strain evidence="6 7">NMCR1094</strain>
    </source>
</reference>
<dbReference type="InterPro" id="IPR024087">
    <property type="entry name" value="Creatininase-like_sf"/>
</dbReference>
<proteinExistence type="inferred from homology"/>
<evidence type="ECO:0000256" key="1">
    <source>
        <dbReference type="ARBA" id="ARBA00001947"/>
    </source>
</evidence>
<dbReference type="GO" id="GO:0009231">
    <property type="term" value="P:riboflavin biosynthetic process"/>
    <property type="evidence" value="ECO:0007669"/>
    <property type="project" value="TreeGrafter"/>
</dbReference>
<comment type="cofactor">
    <cofactor evidence="1">
        <name>Zn(2+)</name>
        <dbReference type="ChEBI" id="CHEBI:29105"/>
    </cofactor>
</comment>
<organism evidence="6 7">
    <name type="scientific">Phreatobacter aquaticus</name>
    <dbReference type="NCBI Taxonomy" id="2570229"/>
    <lineage>
        <taxon>Bacteria</taxon>
        <taxon>Pseudomonadati</taxon>
        <taxon>Pseudomonadota</taxon>
        <taxon>Alphaproteobacteria</taxon>
        <taxon>Hyphomicrobiales</taxon>
        <taxon>Phreatobacteraceae</taxon>
        <taxon>Phreatobacter</taxon>
    </lineage>
</organism>
<dbReference type="InterPro" id="IPR003785">
    <property type="entry name" value="Creatininase/forma_Hydrolase"/>
</dbReference>
<evidence type="ECO:0000313" key="7">
    <source>
        <dbReference type="Proteomes" id="UP000298588"/>
    </source>
</evidence>
<evidence type="ECO:0000256" key="3">
    <source>
        <dbReference type="ARBA" id="ARBA00022801"/>
    </source>
</evidence>
<sequence>MPTIVEWSKLTAPELNALAGADATVVLPVASTEQHGPHLGTGVDAILCGTVCRLAAEKASAQRAVVVAPTLWVGMAEHHMEHGGTFTLDIPTYRAVLLCLIQSVKRHGFTRVLIVNGHGGNMTALNAFLPDLSRETGLAVAATTYFELAQPAFAPLLEDQTGVLHACEAETSMMMVAAPDAVRADKFAEAYGPQFSDPRAVLAPPVQRFRSFKGLTPSGVLGDARRATRAKGEALQAAAVDALAEVLVAGTPWG</sequence>
<dbReference type="PANTHER" id="PTHR35005:SF1">
    <property type="entry name" value="2-AMINO-5-FORMYLAMINO-6-RIBOSYLAMINOPYRIMIDIN-4(3H)-ONE 5'-MONOPHOSPHATE DEFORMYLASE"/>
    <property type="match status" value="1"/>
</dbReference>
<evidence type="ECO:0000256" key="4">
    <source>
        <dbReference type="ARBA" id="ARBA00022833"/>
    </source>
</evidence>
<dbReference type="SUPFAM" id="SSF102215">
    <property type="entry name" value="Creatininase"/>
    <property type="match status" value="1"/>
</dbReference>
<keyword evidence="3" id="KW-0378">Hydrolase</keyword>
<protein>
    <submittedName>
        <fullName evidence="6">Creatininase family protein</fullName>
    </submittedName>
</protein>
<comment type="similarity">
    <text evidence="5">Belongs to the creatininase superfamily.</text>
</comment>
<dbReference type="AlphaFoldDB" id="A0A4D7QR80"/>
<evidence type="ECO:0000256" key="2">
    <source>
        <dbReference type="ARBA" id="ARBA00022723"/>
    </source>
</evidence>
<dbReference type="Pfam" id="PF02633">
    <property type="entry name" value="Creatininase"/>
    <property type="match status" value="1"/>
</dbReference>
<dbReference type="Gene3D" id="3.40.50.10310">
    <property type="entry name" value="Creatininase"/>
    <property type="match status" value="1"/>
</dbReference>
<dbReference type="PANTHER" id="PTHR35005">
    <property type="entry name" value="3-DEHYDRO-SCYLLO-INOSOSE HYDROLASE"/>
    <property type="match status" value="1"/>
</dbReference>
<dbReference type="KEGG" id="paqt:E8L99_23395"/>
<gene>
    <name evidence="6" type="ORF">E8L99_23395</name>
</gene>
<keyword evidence="4" id="KW-0862">Zinc</keyword>
<accession>A0A4D7QR80</accession>
<keyword evidence="7" id="KW-1185">Reference proteome</keyword>
<evidence type="ECO:0000313" key="6">
    <source>
        <dbReference type="EMBL" id="QCK88493.1"/>
    </source>
</evidence>
<dbReference type="EMBL" id="CP039865">
    <property type="protein sequence ID" value="QCK88493.1"/>
    <property type="molecule type" value="Genomic_DNA"/>
</dbReference>
<dbReference type="OrthoDB" id="9801445at2"/>
<keyword evidence="2" id="KW-0479">Metal-binding</keyword>
<evidence type="ECO:0000256" key="5">
    <source>
        <dbReference type="ARBA" id="ARBA00024029"/>
    </source>
</evidence>
<name>A0A4D7QR80_9HYPH</name>
<dbReference type="Proteomes" id="UP000298588">
    <property type="component" value="Chromosome"/>
</dbReference>
<dbReference type="RefSeq" id="WP_137101819.1">
    <property type="nucleotide sequence ID" value="NZ_CP039865.1"/>
</dbReference>